<protein>
    <submittedName>
        <fullName evidence="3">Isochorismatase family protein YecD</fullName>
        <ecNumber evidence="3">3.-.-.-</ecNumber>
    </submittedName>
</protein>
<dbReference type="Pfam" id="PF00857">
    <property type="entry name" value="Isochorismatase"/>
    <property type="match status" value="1"/>
</dbReference>
<dbReference type="Proteomes" id="UP000377224">
    <property type="component" value="Unassembled WGS sequence"/>
</dbReference>
<keyword evidence="1 3" id="KW-0378">Hydrolase</keyword>
<dbReference type="InterPro" id="IPR050272">
    <property type="entry name" value="Isochorismatase-like_hydrls"/>
</dbReference>
<dbReference type="PANTHER" id="PTHR43540:SF6">
    <property type="entry name" value="ISOCHORISMATASE-LIKE DOMAIN-CONTAINING PROTEIN"/>
    <property type="match status" value="1"/>
</dbReference>
<evidence type="ECO:0000313" key="4">
    <source>
        <dbReference type="Proteomes" id="UP000377224"/>
    </source>
</evidence>
<name>A0A5E7NGE0_PSEFL</name>
<dbReference type="Gene3D" id="3.40.50.850">
    <property type="entry name" value="Isochorismatase-like"/>
    <property type="match status" value="1"/>
</dbReference>
<dbReference type="CDD" id="cd01014">
    <property type="entry name" value="nicotinamidase_related"/>
    <property type="match status" value="1"/>
</dbReference>
<feature type="domain" description="Isochorismatase-like" evidence="2">
    <location>
        <begin position="3"/>
        <end position="144"/>
    </location>
</feature>
<gene>
    <name evidence="3" type="primary">yecD_2</name>
    <name evidence="3" type="ORF">PS896_04621</name>
</gene>
<dbReference type="SUPFAM" id="SSF52499">
    <property type="entry name" value="Isochorismatase-like hydrolases"/>
    <property type="match status" value="1"/>
</dbReference>
<dbReference type="GO" id="GO:0016787">
    <property type="term" value="F:hydrolase activity"/>
    <property type="evidence" value="ECO:0007669"/>
    <property type="project" value="UniProtKB-KW"/>
</dbReference>
<organism evidence="3 4">
    <name type="scientific">Pseudomonas fluorescens</name>
    <dbReference type="NCBI Taxonomy" id="294"/>
    <lineage>
        <taxon>Bacteria</taxon>
        <taxon>Pseudomonadati</taxon>
        <taxon>Pseudomonadota</taxon>
        <taxon>Gammaproteobacteria</taxon>
        <taxon>Pseudomonadales</taxon>
        <taxon>Pseudomonadaceae</taxon>
        <taxon>Pseudomonas</taxon>
    </lineage>
</organism>
<dbReference type="InterPro" id="IPR000868">
    <property type="entry name" value="Isochorismatase-like_dom"/>
</dbReference>
<proteinExistence type="predicted"/>
<accession>A0A5E7NGE0</accession>
<dbReference type="RefSeq" id="WP_064390530.1">
    <property type="nucleotide sequence ID" value="NZ_CABVIN010000007.1"/>
</dbReference>
<evidence type="ECO:0000313" key="3">
    <source>
        <dbReference type="EMBL" id="VVP36298.1"/>
    </source>
</evidence>
<evidence type="ECO:0000256" key="1">
    <source>
        <dbReference type="ARBA" id="ARBA00022801"/>
    </source>
</evidence>
<evidence type="ECO:0000259" key="2">
    <source>
        <dbReference type="Pfam" id="PF00857"/>
    </source>
</evidence>
<dbReference type="InterPro" id="IPR036380">
    <property type="entry name" value="Isochorismatase-like_sf"/>
</dbReference>
<dbReference type="AlphaFoldDB" id="A0A5E7NGE0"/>
<sequence>MPAALLIIDMQVGLFHGPEKPHEGEHALANIQRLIKKARLKKVPVFAVRHTGPEGSPIAVGSSFWQLLPELGLDAEIDTLFNKSRPNAFHGTELAQQLSAAQIDDLYIVGMKSQFCIDSTCRAAADLGFKPLLVADAHTCMDTAALPAQAIIDHHNATLGAAFARLINSADVTF</sequence>
<dbReference type="PANTHER" id="PTHR43540">
    <property type="entry name" value="PEROXYUREIDOACRYLATE/UREIDOACRYLATE AMIDOHYDROLASE-RELATED"/>
    <property type="match status" value="1"/>
</dbReference>
<dbReference type="EC" id="3.-.-.-" evidence="3"/>
<dbReference type="EMBL" id="CABVIN010000007">
    <property type="protein sequence ID" value="VVP36298.1"/>
    <property type="molecule type" value="Genomic_DNA"/>
</dbReference>
<reference evidence="3 4" key="1">
    <citation type="submission" date="2019-09" db="EMBL/GenBank/DDBJ databases">
        <authorList>
            <person name="Chandra G."/>
            <person name="Truman W A."/>
        </authorList>
    </citation>
    <scope>NUCLEOTIDE SEQUENCE [LARGE SCALE GENOMIC DNA]</scope>
    <source>
        <strain evidence="3">PS896</strain>
    </source>
</reference>